<name>E1SSL2_FERBD</name>
<dbReference type="SUPFAM" id="SSF158675">
    <property type="entry name" value="Sama2622-like"/>
    <property type="match status" value="1"/>
</dbReference>
<sequence>MSENVALPAELKQVLEFMGTPEAQHEAVFAVYNAVEGPLRHAWEAQPQSARNIMDSFEQFQAVVAFTLVGPTAELLAMVEQNAEGEERNDEQANAMMEQLLQQGIKMMVKDLKSARRNASLRNEFQAPFKA</sequence>
<accession>E1SSL2</accession>
<proteinExistence type="predicted"/>
<evidence type="ECO:0000313" key="2">
    <source>
        <dbReference type="Proteomes" id="UP000006683"/>
    </source>
</evidence>
<dbReference type="OrthoDB" id="6401538at2"/>
<dbReference type="RefSeq" id="WP_013345347.1">
    <property type="nucleotide sequence ID" value="NC_014541.1"/>
</dbReference>
<evidence type="ECO:0000313" key="1">
    <source>
        <dbReference type="EMBL" id="ADN76041.1"/>
    </source>
</evidence>
<dbReference type="KEGG" id="fbl:Fbal_1838"/>
<dbReference type="Pfam" id="PF11269">
    <property type="entry name" value="DUF3069"/>
    <property type="match status" value="1"/>
</dbReference>
<dbReference type="GeneID" id="67182040"/>
<keyword evidence="2" id="KW-1185">Reference proteome</keyword>
<reference evidence="1 2" key="1">
    <citation type="journal article" date="2010" name="Stand. Genomic Sci.">
        <title>Complete genome sequence of Ferrimonas balearica type strain (PAT).</title>
        <authorList>
            <person name="Nolan M."/>
            <person name="Sikorski J."/>
            <person name="Davenport K."/>
            <person name="Lucas S."/>
            <person name="Glavina Del Rio T."/>
            <person name="Tice H."/>
            <person name="Cheng J."/>
            <person name="Goodwin L."/>
            <person name="Pitluck S."/>
            <person name="Liolios K."/>
            <person name="Ivanova N."/>
            <person name="Mavromatis K."/>
            <person name="Ovchinnikova G."/>
            <person name="Pati A."/>
            <person name="Chen A."/>
            <person name="Palaniappan K."/>
            <person name="Land M."/>
            <person name="Hauser L."/>
            <person name="Chang Y."/>
            <person name="Jeffries C."/>
            <person name="Tapia R."/>
            <person name="Brettin T."/>
            <person name="Detter J."/>
            <person name="Han C."/>
            <person name="Yasawong M."/>
            <person name="Rohde M."/>
            <person name="Tindall B."/>
            <person name="Goker M."/>
            <person name="Woyke T."/>
            <person name="Bristow J."/>
            <person name="Eisen J."/>
            <person name="Markowitz V."/>
            <person name="Hugenholtz P."/>
            <person name="Kyrpides N."/>
            <person name="Klenk H."/>
            <person name="Lapidus A."/>
        </authorList>
    </citation>
    <scope>NUCLEOTIDE SEQUENCE [LARGE SCALE GENOMIC DNA]</scope>
    <source>
        <strain evidence="2">DSM 9799 / CCM 4581 / KCTC 23876 / PAT</strain>
    </source>
</reference>
<dbReference type="HOGENOM" id="CLU_149400_0_0_6"/>
<dbReference type="InterPro" id="IPR023132">
    <property type="entry name" value="Sama2622-like_sf"/>
</dbReference>
<dbReference type="EMBL" id="CP002209">
    <property type="protein sequence ID" value="ADN76041.1"/>
    <property type="molecule type" value="Genomic_DNA"/>
</dbReference>
<dbReference type="eggNOG" id="ENOG5031HD3">
    <property type="taxonomic scope" value="Bacteria"/>
</dbReference>
<gene>
    <name evidence="1" type="ordered locus">Fbal_1838</name>
</gene>
<dbReference type="Proteomes" id="UP000006683">
    <property type="component" value="Chromosome"/>
</dbReference>
<organism evidence="1 2">
    <name type="scientific">Ferrimonas balearica (strain DSM 9799 / CCM 4581 / KCTC 23876 / PAT)</name>
    <dbReference type="NCBI Taxonomy" id="550540"/>
    <lineage>
        <taxon>Bacteria</taxon>
        <taxon>Pseudomonadati</taxon>
        <taxon>Pseudomonadota</taxon>
        <taxon>Gammaproteobacteria</taxon>
        <taxon>Alteromonadales</taxon>
        <taxon>Ferrimonadaceae</taxon>
        <taxon>Ferrimonas</taxon>
    </lineage>
</organism>
<protein>
    <submittedName>
        <fullName evidence="1">Uncharacterized protein</fullName>
    </submittedName>
</protein>
<dbReference type="InterPro" id="IPR021422">
    <property type="entry name" value="DUF3069"/>
</dbReference>
<dbReference type="AlphaFoldDB" id="E1SSL2"/>